<keyword evidence="2" id="KW-0238">DNA-binding</keyword>
<gene>
    <name evidence="5" type="ORF">J3495_04000</name>
</gene>
<dbReference type="PANTHER" id="PTHR43280:SF32">
    <property type="entry name" value="TRANSCRIPTIONAL REGULATORY PROTEIN"/>
    <property type="match status" value="1"/>
</dbReference>
<dbReference type="Proteomes" id="UP000675047">
    <property type="component" value="Unassembled WGS sequence"/>
</dbReference>
<sequence length="287" mass="33239">MLNKKIISPQLGLKIHLLENFASKASANGLFKESYFSIIMVNSGSVCIQVNDNKETCLSVNDLIVVPIKAYCCITGMNDPLQLSVVSFTSEFAYKNSLRRPHIGYFELYIEKYHAKVSLKKKDVRYLMYLLQLLYNKAQCTDKAIFKKERLLLSFNLMLYELATRYNKYHKKFYIEHTVKEKMVIEFFRILEANYKNQHSVKYYADVLCMTSDHLTKIVKEGTQKSAKQFIVEAIIMESKQLLQNEDINISTIAEELQFGSSSLFSNFFKKHTALSPSAYRTSLNLE</sequence>
<reference evidence="5 6" key="1">
    <citation type="submission" date="2021-03" db="EMBL/GenBank/DDBJ databases">
        <title>Flavobacterium Flabelliformis Sp. Nov. And Flavobacterium Geliluteum Sp. Nov., Two Novel Multidrug Resistant Psychrophilic Species Isolated From Antarctica.</title>
        <authorList>
            <person name="Kralova S."/>
            <person name="Busse H.J."/>
            <person name="Bezdicek M."/>
            <person name="Nykrynova M."/>
            <person name="Kroupova E."/>
            <person name="Krsek D."/>
            <person name="Sedlacek I."/>
        </authorList>
    </citation>
    <scope>NUCLEOTIDE SEQUENCE [LARGE SCALE GENOMIC DNA]</scope>
    <source>
        <strain evidence="5 6">P7388</strain>
    </source>
</reference>
<dbReference type="RefSeq" id="WP_210665282.1">
    <property type="nucleotide sequence ID" value="NZ_JAGFBV010000004.1"/>
</dbReference>
<dbReference type="AlphaFoldDB" id="A0A940X868"/>
<evidence type="ECO:0000313" key="6">
    <source>
        <dbReference type="Proteomes" id="UP000675047"/>
    </source>
</evidence>
<evidence type="ECO:0000256" key="2">
    <source>
        <dbReference type="ARBA" id="ARBA00023125"/>
    </source>
</evidence>
<keyword evidence="3" id="KW-0804">Transcription</keyword>
<name>A0A940X868_9FLAO</name>
<keyword evidence="1" id="KW-0805">Transcription regulation</keyword>
<dbReference type="PROSITE" id="PS01124">
    <property type="entry name" value="HTH_ARAC_FAMILY_2"/>
    <property type="match status" value="1"/>
</dbReference>
<dbReference type="EMBL" id="JAGFBV010000004">
    <property type="protein sequence ID" value="MBP4137242.1"/>
    <property type="molecule type" value="Genomic_DNA"/>
</dbReference>
<evidence type="ECO:0000313" key="5">
    <source>
        <dbReference type="EMBL" id="MBP4137242.1"/>
    </source>
</evidence>
<dbReference type="Pfam" id="PF12833">
    <property type="entry name" value="HTH_18"/>
    <property type="match status" value="1"/>
</dbReference>
<evidence type="ECO:0000256" key="3">
    <source>
        <dbReference type="ARBA" id="ARBA00023163"/>
    </source>
</evidence>
<dbReference type="PANTHER" id="PTHR43280">
    <property type="entry name" value="ARAC-FAMILY TRANSCRIPTIONAL REGULATOR"/>
    <property type="match status" value="1"/>
</dbReference>
<keyword evidence="6" id="KW-1185">Reference proteome</keyword>
<dbReference type="GO" id="GO:0003700">
    <property type="term" value="F:DNA-binding transcription factor activity"/>
    <property type="evidence" value="ECO:0007669"/>
    <property type="project" value="InterPro"/>
</dbReference>
<dbReference type="SUPFAM" id="SSF46689">
    <property type="entry name" value="Homeodomain-like"/>
    <property type="match status" value="1"/>
</dbReference>
<comment type="caution">
    <text evidence="5">The sequence shown here is derived from an EMBL/GenBank/DDBJ whole genome shotgun (WGS) entry which is preliminary data.</text>
</comment>
<proteinExistence type="predicted"/>
<dbReference type="GO" id="GO:0043565">
    <property type="term" value="F:sequence-specific DNA binding"/>
    <property type="evidence" value="ECO:0007669"/>
    <property type="project" value="InterPro"/>
</dbReference>
<dbReference type="Gene3D" id="1.10.10.60">
    <property type="entry name" value="Homeodomain-like"/>
    <property type="match status" value="1"/>
</dbReference>
<dbReference type="InterPro" id="IPR018060">
    <property type="entry name" value="HTH_AraC"/>
</dbReference>
<evidence type="ECO:0000259" key="4">
    <source>
        <dbReference type="PROSITE" id="PS01124"/>
    </source>
</evidence>
<protein>
    <submittedName>
        <fullName evidence="5">Helix-turn-helix transcriptional regulator</fullName>
    </submittedName>
</protein>
<dbReference type="InterPro" id="IPR009057">
    <property type="entry name" value="Homeodomain-like_sf"/>
</dbReference>
<organism evidence="5 6">
    <name type="scientific">Flavobacterium geliluteum</name>
    <dbReference type="NCBI Taxonomy" id="2816120"/>
    <lineage>
        <taxon>Bacteria</taxon>
        <taxon>Pseudomonadati</taxon>
        <taxon>Bacteroidota</taxon>
        <taxon>Flavobacteriia</taxon>
        <taxon>Flavobacteriales</taxon>
        <taxon>Flavobacteriaceae</taxon>
        <taxon>Flavobacterium</taxon>
    </lineage>
</organism>
<feature type="domain" description="HTH araC/xylS-type" evidence="4">
    <location>
        <begin position="185"/>
        <end position="283"/>
    </location>
</feature>
<accession>A0A940X868</accession>
<evidence type="ECO:0000256" key="1">
    <source>
        <dbReference type="ARBA" id="ARBA00023015"/>
    </source>
</evidence>
<dbReference type="SMART" id="SM00342">
    <property type="entry name" value="HTH_ARAC"/>
    <property type="match status" value="1"/>
</dbReference>